<reference evidence="1 2" key="1">
    <citation type="submission" date="2021-02" db="EMBL/GenBank/DDBJ databases">
        <authorList>
            <person name="Vanwijnsberghe S."/>
        </authorList>
    </citation>
    <scope>NUCLEOTIDE SEQUENCE [LARGE SCALE GENOMIC DNA]</scope>
    <source>
        <strain evidence="1 2">R-69658</strain>
    </source>
</reference>
<evidence type="ECO:0000313" key="2">
    <source>
        <dbReference type="Proteomes" id="UP000674425"/>
    </source>
</evidence>
<proteinExistence type="predicted"/>
<protein>
    <submittedName>
        <fullName evidence="1">Uncharacterized protein</fullName>
    </submittedName>
</protein>
<keyword evidence="2" id="KW-1185">Reference proteome</keyword>
<gene>
    <name evidence="1" type="ORF">R69658_07057</name>
</gene>
<comment type="caution">
    <text evidence="1">The sequence shown here is derived from an EMBL/GenBank/DDBJ whole genome shotgun (WGS) entry which is preliminary data.</text>
</comment>
<dbReference type="EMBL" id="CAJNAU010000115">
    <property type="protein sequence ID" value="CAE6848815.1"/>
    <property type="molecule type" value="Genomic_DNA"/>
</dbReference>
<name>A0ABM8T0W3_9BURK</name>
<dbReference type="Proteomes" id="UP000674425">
    <property type="component" value="Unassembled WGS sequence"/>
</dbReference>
<organism evidence="1 2">
    <name type="scientific">Paraburkholderia aspalathi</name>
    <dbReference type="NCBI Taxonomy" id="1324617"/>
    <lineage>
        <taxon>Bacteria</taxon>
        <taxon>Pseudomonadati</taxon>
        <taxon>Pseudomonadota</taxon>
        <taxon>Betaproteobacteria</taxon>
        <taxon>Burkholderiales</taxon>
        <taxon>Burkholderiaceae</taxon>
        <taxon>Paraburkholderia</taxon>
    </lineage>
</organism>
<sequence length="197" mass="20974">MKIPVVSTVPQGNPFVALGAPLLARLENEQADFAVLCGTSAERPLQTFCHDLVDRWAGAHKGDVVLRGWLLDAGGRSGHAQPLTFHCPLGRADRARQPDRRDAASDRAIAAFSRAPVQRVRLPRDSLQLAVGEYAAGVRRRHHAGGRVVSACVSRPEPTALPCKCSSARASGRERADCAQTVSCVACDTADPPGAPR</sequence>
<accession>A0ABM8T0W3</accession>
<evidence type="ECO:0000313" key="1">
    <source>
        <dbReference type="EMBL" id="CAE6848815.1"/>
    </source>
</evidence>